<proteinExistence type="predicted"/>
<dbReference type="Gene3D" id="3.30.565.10">
    <property type="entry name" value="Histidine kinase-like ATPase, C-terminal domain"/>
    <property type="match status" value="1"/>
</dbReference>
<evidence type="ECO:0000313" key="15">
    <source>
        <dbReference type="EMBL" id="UQS26838.1"/>
    </source>
</evidence>
<dbReference type="GO" id="GO:0016301">
    <property type="term" value="F:kinase activity"/>
    <property type="evidence" value="ECO:0007669"/>
    <property type="project" value="UniProtKB-KW"/>
</dbReference>
<protein>
    <recommendedName>
        <fullName evidence="4">histidine kinase</fullName>
        <ecNumber evidence="4">2.7.13.3</ecNumber>
    </recommendedName>
</protein>
<dbReference type="Pfam" id="PF02518">
    <property type="entry name" value="HATPase_c"/>
    <property type="match status" value="1"/>
</dbReference>
<evidence type="ECO:0000256" key="6">
    <source>
        <dbReference type="ARBA" id="ARBA00022679"/>
    </source>
</evidence>
<keyword evidence="16" id="KW-1185">Reference proteome</keyword>
<dbReference type="SMART" id="SM00387">
    <property type="entry name" value="HATPase_c"/>
    <property type="match status" value="1"/>
</dbReference>
<dbReference type="InterPro" id="IPR005467">
    <property type="entry name" value="His_kinase_dom"/>
</dbReference>
<dbReference type="InterPro" id="IPR036097">
    <property type="entry name" value="HisK_dim/P_sf"/>
</dbReference>
<evidence type="ECO:0000256" key="2">
    <source>
        <dbReference type="ARBA" id="ARBA00004141"/>
    </source>
</evidence>
<dbReference type="PRINTS" id="PR00344">
    <property type="entry name" value="BCTRLSENSOR"/>
</dbReference>
<dbReference type="EMBL" id="CP091196">
    <property type="protein sequence ID" value="UQS26838.1"/>
    <property type="molecule type" value="Genomic_DNA"/>
</dbReference>
<name>A0ABY4P3J5_9PSEU</name>
<keyword evidence="6" id="KW-0808">Transferase</keyword>
<dbReference type="PROSITE" id="PS50109">
    <property type="entry name" value="HIS_KIN"/>
    <property type="match status" value="1"/>
</dbReference>
<feature type="domain" description="Histidine kinase" evidence="13">
    <location>
        <begin position="165"/>
        <end position="374"/>
    </location>
</feature>
<sequence length="379" mass="39690">MHLSARGRLTLLYTGLVLAAGVVLTALTYLLLRSKLERRISLLIIRTPDDPTPAPPDLTGTADQVRDVALSEFLGQAAIALTVVVLLAAVLGWLVAGRVLRPIRAISATARRLSAENLAERVPVSAPADELAGLATTINGMLDRIQQGIAERDRVLHSQRMFTANAAHELRTPLTTVRTAIDVTLDGDPSRAELLAMTGDIATAVEHSRRTLDGLLVLARSQTGSNSRQRVDLAALAAAALDGAAAAHSLHVRSELAPALTDGEPVLLERLVGNLVDNAVRYNHPGGRIEVTTGSADGQVVLCVSNTGSVAPDDAQRLLEPFVRGAGARVRGESGAGLGLSIVHAVATAHGGRVTLEARPSGGLHVTVWLPESSVDGRS</sequence>
<dbReference type="SUPFAM" id="SSF55874">
    <property type="entry name" value="ATPase domain of HSP90 chaperone/DNA topoisomerase II/histidine kinase"/>
    <property type="match status" value="1"/>
</dbReference>
<dbReference type="Gene3D" id="1.10.287.130">
    <property type="match status" value="1"/>
</dbReference>
<dbReference type="EC" id="2.7.13.3" evidence="4"/>
<dbReference type="PROSITE" id="PS50885">
    <property type="entry name" value="HAMP"/>
    <property type="match status" value="1"/>
</dbReference>
<keyword evidence="10" id="KW-0902">Two-component regulatory system</keyword>
<dbReference type="SMART" id="SM00388">
    <property type="entry name" value="HisKA"/>
    <property type="match status" value="1"/>
</dbReference>
<dbReference type="InterPro" id="IPR003660">
    <property type="entry name" value="HAMP_dom"/>
</dbReference>
<dbReference type="SMART" id="SM00304">
    <property type="entry name" value="HAMP"/>
    <property type="match status" value="1"/>
</dbReference>
<gene>
    <name evidence="15" type="ORF">L1857_30565</name>
</gene>
<dbReference type="Pfam" id="PF00512">
    <property type="entry name" value="HisKA"/>
    <property type="match status" value="1"/>
</dbReference>
<evidence type="ECO:0000256" key="9">
    <source>
        <dbReference type="ARBA" id="ARBA00022989"/>
    </source>
</evidence>
<dbReference type="SUPFAM" id="SSF158472">
    <property type="entry name" value="HAMP domain-like"/>
    <property type="match status" value="1"/>
</dbReference>
<evidence type="ECO:0000259" key="14">
    <source>
        <dbReference type="PROSITE" id="PS50885"/>
    </source>
</evidence>
<evidence type="ECO:0000313" key="16">
    <source>
        <dbReference type="Proteomes" id="UP000830158"/>
    </source>
</evidence>
<dbReference type="CDD" id="cd00082">
    <property type="entry name" value="HisKA"/>
    <property type="match status" value="1"/>
</dbReference>
<dbReference type="InterPro" id="IPR003594">
    <property type="entry name" value="HATPase_dom"/>
</dbReference>
<feature type="transmembrane region" description="Helical" evidence="12">
    <location>
        <begin position="73"/>
        <end position="96"/>
    </location>
</feature>
<keyword evidence="9 12" id="KW-1133">Transmembrane helix</keyword>
<dbReference type="RefSeq" id="WP_233157314.1">
    <property type="nucleotide sequence ID" value="NZ_CP091196.1"/>
</dbReference>
<dbReference type="PANTHER" id="PTHR45436:SF15">
    <property type="entry name" value="SENSOR HISTIDINE KINASE CUSS"/>
    <property type="match status" value="1"/>
</dbReference>
<evidence type="ECO:0000256" key="5">
    <source>
        <dbReference type="ARBA" id="ARBA00022553"/>
    </source>
</evidence>
<dbReference type="InterPro" id="IPR036890">
    <property type="entry name" value="HATPase_C_sf"/>
</dbReference>
<organism evidence="15 16">
    <name type="scientific">Amycolatopsis thermalba</name>
    <dbReference type="NCBI Taxonomy" id="944492"/>
    <lineage>
        <taxon>Bacteria</taxon>
        <taxon>Bacillati</taxon>
        <taxon>Actinomycetota</taxon>
        <taxon>Actinomycetes</taxon>
        <taxon>Pseudonocardiales</taxon>
        <taxon>Pseudonocardiaceae</taxon>
        <taxon>Amycolatopsis</taxon>
    </lineage>
</organism>
<feature type="transmembrane region" description="Helical" evidence="12">
    <location>
        <begin position="12"/>
        <end position="32"/>
    </location>
</feature>
<dbReference type="PANTHER" id="PTHR45436">
    <property type="entry name" value="SENSOR HISTIDINE KINASE YKOH"/>
    <property type="match status" value="1"/>
</dbReference>
<feature type="domain" description="HAMP" evidence="14">
    <location>
        <begin position="97"/>
        <end position="150"/>
    </location>
</feature>
<evidence type="ECO:0000256" key="12">
    <source>
        <dbReference type="SAM" id="Phobius"/>
    </source>
</evidence>
<reference evidence="15" key="1">
    <citation type="submission" date="2022-01" db="EMBL/GenBank/DDBJ databases">
        <title>PSI-footprinting approach for the identification of protein synthesis inhibitor producers.</title>
        <authorList>
            <person name="Handel F."/>
            <person name="Kulik A."/>
            <person name="Wex K.W."/>
            <person name="Berscheid A."/>
            <person name="Saur J.S."/>
            <person name="Winkler A."/>
            <person name="Wibberg D."/>
            <person name="Kalinowski J."/>
            <person name="Broetz-Oesterhelt H."/>
            <person name="Mast Y."/>
        </authorList>
    </citation>
    <scope>NUCLEOTIDE SEQUENCE</scope>
    <source>
        <strain evidence="15">KNN 49.3e</strain>
    </source>
</reference>
<evidence type="ECO:0000256" key="8">
    <source>
        <dbReference type="ARBA" id="ARBA00022777"/>
    </source>
</evidence>
<evidence type="ECO:0000256" key="7">
    <source>
        <dbReference type="ARBA" id="ARBA00022692"/>
    </source>
</evidence>
<evidence type="ECO:0000256" key="11">
    <source>
        <dbReference type="ARBA" id="ARBA00023136"/>
    </source>
</evidence>
<dbReference type="InterPro" id="IPR050428">
    <property type="entry name" value="TCS_sensor_his_kinase"/>
</dbReference>
<keyword evidence="11 12" id="KW-0472">Membrane</keyword>
<dbReference type="CDD" id="cd06225">
    <property type="entry name" value="HAMP"/>
    <property type="match status" value="1"/>
</dbReference>
<keyword evidence="7 12" id="KW-0812">Transmembrane</keyword>
<comment type="catalytic activity">
    <reaction evidence="1">
        <text>ATP + protein L-histidine = ADP + protein N-phospho-L-histidine.</text>
        <dbReference type="EC" id="2.7.13.3"/>
    </reaction>
</comment>
<evidence type="ECO:0000256" key="1">
    <source>
        <dbReference type="ARBA" id="ARBA00000085"/>
    </source>
</evidence>
<dbReference type="SUPFAM" id="SSF47384">
    <property type="entry name" value="Homodimeric domain of signal transducing histidine kinase"/>
    <property type="match status" value="1"/>
</dbReference>
<dbReference type="Gene3D" id="6.10.340.10">
    <property type="match status" value="1"/>
</dbReference>
<dbReference type="InterPro" id="IPR004358">
    <property type="entry name" value="Sig_transdc_His_kin-like_C"/>
</dbReference>
<keyword evidence="8 15" id="KW-0418">Kinase</keyword>
<dbReference type="CDD" id="cd00075">
    <property type="entry name" value="HATPase"/>
    <property type="match status" value="1"/>
</dbReference>
<evidence type="ECO:0000256" key="10">
    <source>
        <dbReference type="ARBA" id="ARBA00023012"/>
    </source>
</evidence>
<evidence type="ECO:0000256" key="3">
    <source>
        <dbReference type="ARBA" id="ARBA00004236"/>
    </source>
</evidence>
<evidence type="ECO:0000259" key="13">
    <source>
        <dbReference type="PROSITE" id="PS50109"/>
    </source>
</evidence>
<dbReference type="Pfam" id="PF00672">
    <property type="entry name" value="HAMP"/>
    <property type="match status" value="1"/>
</dbReference>
<dbReference type="Proteomes" id="UP000830158">
    <property type="component" value="Chromosome"/>
</dbReference>
<accession>A0ABY4P3J5</accession>
<dbReference type="InterPro" id="IPR003661">
    <property type="entry name" value="HisK_dim/P_dom"/>
</dbReference>
<evidence type="ECO:0000256" key="4">
    <source>
        <dbReference type="ARBA" id="ARBA00012438"/>
    </source>
</evidence>
<keyword evidence="5" id="KW-0597">Phosphoprotein</keyword>
<comment type="subcellular location">
    <subcellularLocation>
        <location evidence="3">Cell membrane</location>
    </subcellularLocation>
    <subcellularLocation>
        <location evidence="2">Membrane</location>
        <topology evidence="2">Multi-pass membrane protein</topology>
    </subcellularLocation>
</comment>